<dbReference type="Proteomes" id="UP000815260">
    <property type="component" value="Chromosome 4B"/>
</dbReference>
<comment type="caution">
    <text evidence="1">The sequence shown here is derived from an EMBL/GenBank/DDBJ whole genome shotgun (WGS) entry which is preliminary data.</text>
</comment>
<reference evidence="1" key="1">
    <citation type="journal article" date="2017" name="Gigascience">
        <title>The first near-complete assembly of the hexaploid bread wheat genome, Triticum aestivum.</title>
        <authorList>
            <person name="Zimin A.V."/>
            <person name="Puiu D."/>
            <person name="Hall R."/>
            <person name="Kingan S."/>
            <person name="Clavijo B.J."/>
            <person name="Salzberg S.L."/>
        </authorList>
    </citation>
    <scope>NUCLEOTIDE SEQUENCE</scope>
    <source>
        <tissue evidence="1">Leaf</tissue>
    </source>
</reference>
<name>A0A9R1GR31_WHEAT</name>
<evidence type="ECO:0000313" key="1">
    <source>
        <dbReference type="EMBL" id="KAF7051182.1"/>
    </source>
</evidence>
<accession>A0A9R1GR31</accession>
<protein>
    <submittedName>
        <fullName evidence="1">Uncharacterized protein</fullName>
    </submittedName>
</protein>
<gene>
    <name evidence="1" type="ORF">CFC21_059451</name>
</gene>
<organism evidence="1">
    <name type="scientific">Triticum aestivum</name>
    <name type="common">Wheat</name>
    <dbReference type="NCBI Taxonomy" id="4565"/>
    <lineage>
        <taxon>Eukaryota</taxon>
        <taxon>Viridiplantae</taxon>
        <taxon>Streptophyta</taxon>
        <taxon>Embryophyta</taxon>
        <taxon>Tracheophyta</taxon>
        <taxon>Spermatophyta</taxon>
        <taxon>Magnoliopsida</taxon>
        <taxon>Liliopsida</taxon>
        <taxon>Poales</taxon>
        <taxon>Poaceae</taxon>
        <taxon>BOP clade</taxon>
        <taxon>Pooideae</taxon>
        <taxon>Triticodae</taxon>
        <taxon>Triticeae</taxon>
        <taxon>Triticinae</taxon>
        <taxon>Triticum</taxon>
    </lineage>
</organism>
<feature type="non-terminal residue" evidence="1">
    <location>
        <position position="13"/>
    </location>
</feature>
<sequence>VSHRLGHARVPPR</sequence>
<feature type="non-terminal residue" evidence="1">
    <location>
        <position position="1"/>
    </location>
</feature>
<reference evidence="1" key="2">
    <citation type="submission" date="2020-03" db="EMBL/GenBank/DDBJ databases">
        <title>The second near-complete assembly of the hexaploid bread wheat (Triticum aestivum) genome.</title>
        <authorList>
            <person name="Zimin A.V."/>
            <person name="Puiu D."/>
            <person name="Shumante A."/>
            <person name="Alonge M."/>
            <person name="Salzberg S.L."/>
        </authorList>
    </citation>
    <scope>NUCLEOTIDE SEQUENCE</scope>
    <source>
        <tissue evidence="1">Leaf</tissue>
    </source>
</reference>
<dbReference type="EMBL" id="CM022221">
    <property type="protein sequence ID" value="KAF7051182.1"/>
    <property type="molecule type" value="Genomic_DNA"/>
</dbReference>
<proteinExistence type="predicted"/>